<dbReference type="Gramene" id="AET1Gv20420400.3">
    <property type="protein sequence ID" value="AET1Gv20420400.3"/>
    <property type="gene ID" value="AET1Gv20420400"/>
</dbReference>
<name>A0A452YHL3_AEGTS</name>
<dbReference type="PROSITE" id="PS50144">
    <property type="entry name" value="MATH"/>
    <property type="match status" value="1"/>
</dbReference>
<reference evidence="4" key="1">
    <citation type="journal article" date="2014" name="Science">
        <title>Ancient hybridizations among the ancestral genomes of bread wheat.</title>
        <authorList>
            <consortium name="International Wheat Genome Sequencing Consortium,"/>
            <person name="Marcussen T."/>
            <person name="Sandve S.R."/>
            <person name="Heier L."/>
            <person name="Spannagl M."/>
            <person name="Pfeifer M."/>
            <person name="Jakobsen K.S."/>
            <person name="Wulff B.B."/>
            <person name="Steuernagel B."/>
            <person name="Mayer K.F."/>
            <person name="Olsen O.A."/>
        </authorList>
    </citation>
    <scope>NUCLEOTIDE SEQUENCE [LARGE SCALE GENOMIC DNA]</scope>
    <source>
        <strain evidence="4">cv. AL8/78</strain>
    </source>
</reference>
<protein>
    <recommendedName>
        <fullName evidence="2">MATH domain-containing protein</fullName>
    </recommendedName>
</protein>
<feature type="region of interest" description="Disordered" evidence="1">
    <location>
        <begin position="1"/>
        <end position="22"/>
    </location>
</feature>
<dbReference type="AlphaFoldDB" id="A0A452YHL3"/>
<evidence type="ECO:0000313" key="4">
    <source>
        <dbReference type="Proteomes" id="UP000015105"/>
    </source>
</evidence>
<keyword evidence="4" id="KW-1185">Reference proteome</keyword>
<dbReference type="InterPro" id="IPR008974">
    <property type="entry name" value="TRAF-like"/>
</dbReference>
<reference evidence="4" key="2">
    <citation type="journal article" date="2017" name="Nat. Plants">
        <title>The Aegilops tauschii genome reveals multiple impacts of transposons.</title>
        <authorList>
            <person name="Zhao G."/>
            <person name="Zou C."/>
            <person name="Li K."/>
            <person name="Wang K."/>
            <person name="Li T."/>
            <person name="Gao L."/>
            <person name="Zhang X."/>
            <person name="Wang H."/>
            <person name="Yang Z."/>
            <person name="Liu X."/>
            <person name="Jiang W."/>
            <person name="Mao L."/>
            <person name="Kong X."/>
            <person name="Jiao Y."/>
            <person name="Jia J."/>
        </authorList>
    </citation>
    <scope>NUCLEOTIDE SEQUENCE [LARGE SCALE GENOMIC DNA]</scope>
    <source>
        <strain evidence="4">cv. AL8/78</strain>
    </source>
</reference>
<proteinExistence type="predicted"/>
<evidence type="ECO:0000256" key="1">
    <source>
        <dbReference type="SAM" id="MobiDB-lite"/>
    </source>
</evidence>
<accession>A0A452YHL3</accession>
<evidence type="ECO:0000313" key="3">
    <source>
        <dbReference type="EnsemblPlants" id="AET1Gv20420400.3"/>
    </source>
</evidence>
<reference evidence="3" key="4">
    <citation type="submission" date="2019-03" db="UniProtKB">
        <authorList>
            <consortium name="EnsemblPlants"/>
        </authorList>
    </citation>
    <scope>IDENTIFICATION</scope>
</reference>
<dbReference type="InterPro" id="IPR002083">
    <property type="entry name" value="MATH/TRAF_dom"/>
</dbReference>
<dbReference type="SUPFAM" id="SSF49599">
    <property type="entry name" value="TRAF domain-like"/>
    <property type="match status" value="1"/>
</dbReference>
<dbReference type="Proteomes" id="UP000015105">
    <property type="component" value="Chromosome 1D"/>
</dbReference>
<dbReference type="EnsemblPlants" id="AET1Gv20420400.3">
    <property type="protein sequence ID" value="AET1Gv20420400.3"/>
    <property type="gene ID" value="AET1Gv20420400"/>
</dbReference>
<sequence>AAPTNAVPGSPSLPPTPAPARLGETHVPHFKWKVHDFSALLETKATTVFSAAFDCSGYKWYAS</sequence>
<reference evidence="3" key="3">
    <citation type="journal article" date="2017" name="Nature">
        <title>Genome sequence of the progenitor of the wheat D genome Aegilops tauschii.</title>
        <authorList>
            <person name="Luo M.C."/>
            <person name="Gu Y.Q."/>
            <person name="Puiu D."/>
            <person name="Wang H."/>
            <person name="Twardziok S.O."/>
            <person name="Deal K.R."/>
            <person name="Huo N."/>
            <person name="Zhu T."/>
            <person name="Wang L."/>
            <person name="Wang Y."/>
            <person name="McGuire P.E."/>
            <person name="Liu S."/>
            <person name="Long H."/>
            <person name="Ramasamy R.K."/>
            <person name="Rodriguez J.C."/>
            <person name="Van S.L."/>
            <person name="Yuan L."/>
            <person name="Wang Z."/>
            <person name="Xia Z."/>
            <person name="Xiao L."/>
            <person name="Anderson O.D."/>
            <person name="Ouyang S."/>
            <person name="Liang Y."/>
            <person name="Zimin A.V."/>
            <person name="Pertea G."/>
            <person name="Qi P."/>
            <person name="Bennetzen J.L."/>
            <person name="Dai X."/>
            <person name="Dawson M.W."/>
            <person name="Muller H.G."/>
            <person name="Kugler K."/>
            <person name="Rivarola-Duarte L."/>
            <person name="Spannagl M."/>
            <person name="Mayer K.F.X."/>
            <person name="Lu F.H."/>
            <person name="Bevan M.W."/>
            <person name="Leroy P."/>
            <person name="Li P."/>
            <person name="You F.M."/>
            <person name="Sun Q."/>
            <person name="Liu Z."/>
            <person name="Lyons E."/>
            <person name="Wicker T."/>
            <person name="Salzberg S.L."/>
            <person name="Devos K.M."/>
            <person name="Dvorak J."/>
        </authorList>
    </citation>
    <scope>NUCLEOTIDE SEQUENCE [LARGE SCALE GENOMIC DNA]</scope>
    <source>
        <strain evidence="3">cv. AL8/78</strain>
    </source>
</reference>
<dbReference type="Gene3D" id="2.60.210.10">
    <property type="entry name" value="Apoptosis, Tumor Necrosis Factor Receptor Associated Protein 2, Chain A"/>
    <property type="match status" value="1"/>
</dbReference>
<feature type="domain" description="MATH" evidence="2">
    <location>
        <begin position="27"/>
        <end position="63"/>
    </location>
</feature>
<organism evidence="3 4">
    <name type="scientific">Aegilops tauschii subsp. strangulata</name>
    <name type="common">Goatgrass</name>
    <dbReference type="NCBI Taxonomy" id="200361"/>
    <lineage>
        <taxon>Eukaryota</taxon>
        <taxon>Viridiplantae</taxon>
        <taxon>Streptophyta</taxon>
        <taxon>Embryophyta</taxon>
        <taxon>Tracheophyta</taxon>
        <taxon>Spermatophyta</taxon>
        <taxon>Magnoliopsida</taxon>
        <taxon>Liliopsida</taxon>
        <taxon>Poales</taxon>
        <taxon>Poaceae</taxon>
        <taxon>BOP clade</taxon>
        <taxon>Pooideae</taxon>
        <taxon>Triticodae</taxon>
        <taxon>Triticeae</taxon>
        <taxon>Triticinae</taxon>
        <taxon>Aegilops</taxon>
    </lineage>
</organism>
<evidence type="ECO:0000259" key="2">
    <source>
        <dbReference type="PROSITE" id="PS50144"/>
    </source>
</evidence>
<reference evidence="3" key="5">
    <citation type="journal article" date="2021" name="G3 (Bethesda)">
        <title>Aegilops tauschii genome assembly Aet v5.0 features greater sequence contiguity and improved annotation.</title>
        <authorList>
            <person name="Wang L."/>
            <person name="Zhu T."/>
            <person name="Rodriguez J.C."/>
            <person name="Deal K.R."/>
            <person name="Dubcovsky J."/>
            <person name="McGuire P.E."/>
            <person name="Lux T."/>
            <person name="Spannagl M."/>
            <person name="Mayer K.F.X."/>
            <person name="Baldrich P."/>
            <person name="Meyers B.C."/>
            <person name="Huo N."/>
            <person name="Gu Y.Q."/>
            <person name="Zhou H."/>
            <person name="Devos K.M."/>
            <person name="Bennetzen J.L."/>
            <person name="Unver T."/>
            <person name="Budak H."/>
            <person name="Gulick P.J."/>
            <person name="Galiba G."/>
            <person name="Kalapos B."/>
            <person name="Nelson D.R."/>
            <person name="Li P."/>
            <person name="You F.M."/>
            <person name="Luo M.C."/>
            <person name="Dvorak J."/>
        </authorList>
    </citation>
    <scope>NUCLEOTIDE SEQUENCE [LARGE SCALE GENOMIC DNA]</scope>
    <source>
        <strain evidence="3">cv. AL8/78</strain>
    </source>
</reference>